<dbReference type="InterPro" id="IPR057336">
    <property type="entry name" value="GerAC_N"/>
</dbReference>
<dbReference type="PANTHER" id="PTHR35789:SF1">
    <property type="entry name" value="SPORE GERMINATION PROTEIN B3"/>
    <property type="match status" value="1"/>
</dbReference>
<keyword evidence="12" id="KW-1185">Reference proteome</keyword>
<feature type="domain" description="Spore germination GerAC-like C-terminal" evidence="9">
    <location>
        <begin position="223"/>
        <end position="378"/>
    </location>
</feature>
<comment type="subcellular location">
    <subcellularLocation>
        <location evidence="1">Membrane</location>
        <topology evidence="1">Lipid-anchor</topology>
    </subcellularLocation>
</comment>
<evidence type="ECO:0000313" key="11">
    <source>
        <dbReference type="EMBL" id="OXM86889.1"/>
    </source>
</evidence>
<dbReference type="GO" id="GO:0016020">
    <property type="term" value="C:membrane"/>
    <property type="evidence" value="ECO:0007669"/>
    <property type="project" value="UniProtKB-SubCell"/>
</dbReference>
<dbReference type="Proteomes" id="UP000215509">
    <property type="component" value="Unassembled WGS sequence"/>
</dbReference>
<dbReference type="AlphaFoldDB" id="A0A229UVG2"/>
<keyword evidence="3" id="KW-0309">Germination</keyword>
<evidence type="ECO:0000259" key="10">
    <source>
        <dbReference type="Pfam" id="PF25198"/>
    </source>
</evidence>
<dbReference type="EMBL" id="NMQW01000012">
    <property type="protein sequence ID" value="OXM86889.1"/>
    <property type="molecule type" value="Genomic_DNA"/>
</dbReference>
<keyword evidence="5" id="KW-0472">Membrane</keyword>
<feature type="domain" description="Spore germination protein N-terminal" evidence="10">
    <location>
        <begin position="26"/>
        <end position="204"/>
    </location>
</feature>
<evidence type="ECO:0000256" key="1">
    <source>
        <dbReference type="ARBA" id="ARBA00004635"/>
    </source>
</evidence>
<dbReference type="OrthoDB" id="2380468at2"/>
<evidence type="ECO:0000256" key="2">
    <source>
        <dbReference type="ARBA" id="ARBA00007886"/>
    </source>
</evidence>
<dbReference type="Gene3D" id="3.30.300.210">
    <property type="entry name" value="Nutrient germinant receptor protein C, domain 3"/>
    <property type="match status" value="1"/>
</dbReference>
<dbReference type="Pfam" id="PF05504">
    <property type="entry name" value="Spore_GerAC"/>
    <property type="match status" value="1"/>
</dbReference>
<dbReference type="Pfam" id="PF25198">
    <property type="entry name" value="Spore_GerAC_N"/>
    <property type="match status" value="1"/>
</dbReference>
<evidence type="ECO:0000256" key="4">
    <source>
        <dbReference type="ARBA" id="ARBA00022729"/>
    </source>
</evidence>
<organism evidence="11 12">
    <name type="scientific">Paenibacillus rigui</name>
    <dbReference type="NCBI Taxonomy" id="554312"/>
    <lineage>
        <taxon>Bacteria</taxon>
        <taxon>Bacillati</taxon>
        <taxon>Bacillota</taxon>
        <taxon>Bacilli</taxon>
        <taxon>Bacillales</taxon>
        <taxon>Paenibacillaceae</taxon>
        <taxon>Paenibacillus</taxon>
    </lineage>
</organism>
<dbReference type="InterPro" id="IPR046953">
    <property type="entry name" value="Spore_GerAC-like_C"/>
</dbReference>
<keyword evidence="4 8" id="KW-0732">Signal</keyword>
<dbReference type="PROSITE" id="PS51257">
    <property type="entry name" value="PROKAR_LIPOPROTEIN"/>
    <property type="match status" value="1"/>
</dbReference>
<sequence>MKVSLLSKFAVLLCIAAFGLTGCWNAKDVDNLDYVNAVGIDYAKESKEYTVYLQLLSFQRVAKTEGGGIDTKPIPVWMAIGHGQTYAEAIGKITVEAEKRLFWGHVTSLILGEGLLEKGEITDVLQSMFRFYELRYTMWVFGTKEPIDKLFEASPNFERSRLNMIIHAPLDNYLQRSYIKPLRLHDFIADYYETAKTLVLPSIAISGKVWRINEKPIHSLRYNGIYVFWDKKNTGFLPLEKVYGLRWMEKGARRAPVLIEDDKLLANLRMEHPKHAIYMRTINDKPVFDVHVVVKGIISELNENVPVGTLIQQVETKIEKEIRDTYAAGLKQKADLLGLCDHLYLRGAKGYSKYAGDRTFLLHPDSLGKVTVDAQITTAGKYTYKLYKDVTDESVTQPEGHRLP</sequence>
<reference evidence="11 12" key="1">
    <citation type="submission" date="2017-07" db="EMBL/GenBank/DDBJ databases">
        <title>Genome sequencing and assembly of Paenibacillus rigui.</title>
        <authorList>
            <person name="Mayilraj S."/>
        </authorList>
    </citation>
    <scope>NUCLEOTIDE SEQUENCE [LARGE SCALE GENOMIC DNA]</scope>
    <source>
        <strain evidence="11 12">JCM 16352</strain>
    </source>
</reference>
<accession>A0A229UVG2</accession>
<dbReference type="NCBIfam" id="TIGR02887">
    <property type="entry name" value="spore_ger_x_C"/>
    <property type="match status" value="1"/>
</dbReference>
<dbReference type="InterPro" id="IPR008844">
    <property type="entry name" value="Spore_GerAC-like"/>
</dbReference>
<protein>
    <submittedName>
        <fullName evidence="11">Spore gernimation protein GerC</fullName>
    </submittedName>
</protein>
<dbReference type="InterPro" id="IPR038501">
    <property type="entry name" value="Spore_GerAC_C_sf"/>
</dbReference>
<evidence type="ECO:0000256" key="6">
    <source>
        <dbReference type="ARBA" id="ARBA00023139"/>
    </source>
</evidence>
<dbReference type="RefSeq" id="WP_094014438.1">
    <property type="nucleotide sequence ID" value="NZ_NMQW01000012.1"/>
</dbReference>
<keyword evidence="7" id="KW-0449">Lipoprotein</keyword>
<evidence type="ECO:0000256" key="3">
    <source>
        <dbReference type="ARBA" id="ARBA00022544"/>
    </source>
</evidence>
<comment type="caution">
    <text evidence="11">The sequence shown here is derived from an EMBL/GenBank/DDBJ whole genome shotgun (WGS) entry which is preliminary data.</text>
</comment>
<proteinExistence type="inferred from homology"/>
<name>A0A229UVG2_9BACL</name>
<evidence type="ECO:0000256" key="5">
    <source>
        <dbReference type="ARBA" id="ARBA00023136"/>
    </source>
</evidence>
<dbReference type="GO" id="GO:0009847">
    <property type="term" value="P:spore germination"/>
    <property type="evidence" value="ECO:0007669"/>
    <property type="project" value="InterPro"/>
</dbReference>
<comment type="similarity">
    <text evidence="2">Belongs to the GerABKC lipoprotein family.</text>
</comment>
<evidence type="ECO:0000313" key="12">
    <source>
        <dbReference type="Proteomes" id="UP000215509"/>
    </source>
</evidence>
<feature type="chain" id="PRO_5013393868" evidence="8">
    <location>
        <begin position="27"/>
        <end position="404"/>
    </location>
</feature>
<evidence type="ECO:0000256" key="8">
    <source>
        <dbReference type="SAM" id="SignalP"/>
    </source>
</evidence>
<gene>
    <name evidence="11" type="ORF">CF651_08570</name>
</gene>
<feature type="signal peptide" evidence="8">
    <location>
        <begin position="1"/>
        <end position="26"/>
    </location>
</feature>
<keyword evidence="6" id="KW-0564">Palmitate</keyword>
<evidence type="ECO:0000259" key="9">
    <source>
        <dbReference type="Pfam" id="PF05504"/>
    </source>
</evidence>
<dbReference type="PANTHER" id="PTHR35789">
    <property type="entry name" value="SPORE GERMINATION PROTEIN B3"/>
    <property type="match status" value="1"/>
</dbReference>
<evidence type="ECO:0000256" key="7">
    <source>
        <dbReference type="ARBA" id="ARBA00023288"/>
    </source>
</evidence>